<evidence type="ECO:0000313" key="1">
    <source>
        <dbReference type="EMBL" id="MDZ5759377.1"/>
    </source>
</evidence>
<accession>A0AAW9K7I2</accession>
<evidence type="ECO:0000313" key="2">
    <source>
        <dbReference type="Proteomes" id="UP001290462"/>
    </source>
</evidence>
<reference evidence="1" key="1">
    <citation type="submission" date="2023-08" db="EMBL/GenBank/DDBJ databases">
        <title>Genomic characterization of piscicolin 126 produced by Carnobacterium maltaromaticum CM22 strain isolated from salmon (Salmo salar).</title>
        <authorList>
            <person name="Gonzalez-Gragera E."/>
            <person name="Garcia-Lopez J.D."/>
            <person name="Teso-Perez C."/>
            <person name="Gimenez-Hernandez I."/>
            <person name="Peralta-Sanchez J.M."/>
            <person name="Valdivia E."/>
            <person name="Montalban-Lopez M."/>
            <person name="Martin-Platero A.M."/>
            <person name="Banos A."/>
            <person name="Martinez-Bueno M."/>
        </authorList>
    </citation>
    <scope>NUCLEOTIDE SEQUENCE</scope>
    <source>
        <strain evidence="1">CM22</strain>
    </source>
</reference>
<name>A0AAW9K7I2_CARML</name>
<proteinExistence type="predicted"/>
<protein>
    <submittedName>
        <fullName evidence="1">Uncharacterized protein</fullName>
    </submittedName>
</protein>
<gene>
    <name evidence="1" type="ORF">RAK27_11950</name>
</gene>
<dbReference type="EMBL" id="JAVBVO010000003">
    <property type="protein sequence ID" value="MDZ5759377.1"/>
    <property type="molecule type" value="Genomic_DNA"/>
</dbReference>
<sequence>MDYMKRINFYFTKANEYLDDFEVRNKFPNRLDRLVKYKEAFSAKYLKEREAKRLQYMKEHEIL</sequence>
<organism evidence="1 2">
    <name type="scientific">Carnobacterium maltaromaticum</name>
    <name type="common">Carnobacterium piscicola</name>
    <dbReference type="NCBI Taxonomy" id="2751"/>
    <lineage>
        <taxon>Bacteria</taxon>
        <taxon>Bacillati</taxon>
        <taxon>Bacillota</taxon>
        <taxon>Bacilli</taxon>
        <taxon>Lactobacillales</taxon>
        <taxon>Carnobacteriaceae</taxon>
        <taxon>Carnobacterium</taxon>
    </lineage>
</organism>
<dbReference type="Proteomes" id="UP001290462">
    <property type="component" value="Unassembled WGS sequence"/>
</dbReference>
<dbReference type="RefSeq" id="WP_322809216.1">
    <property type="nucleotide sequence ID" value="NZ_JAVBVO010000003.1"/>
</dbReference>
<dbReference type="AlphaFoldDB" id="A0AAW9K7I2"/>
<comment type="caution">
    <text evidence="1">The sequence shown here is derived from an EMBL/GenBank/DDBJ whole genome shotgun (WGS) entry which is preliminary data.</text>
</comment>